<dbReference type="GO" id="GO:0005737">
    <property type="term" value="C:cytoplasm"/>
    <property type="evidence" value="ECO:0007669"/>
    <property type="project" value="TreeGrafter"/>
</dbReference>
<accession>A0A9P4PCT7</accession>
<organism evidence="4 5">
    <name type="scientific">Karstenula rhodostoma CBS 690.94</name>
    <dbReference type="NCBI Taxonomy" id="1392251"/>
    <lineage>
        <taxon>Eukaryota</taxon>
        <taxon>Fungi</taxon>
        <taxon>Dikarya</taxon>
        <taxon>Ascomycota</taxon>
        <taxon>Pezizomycotina</taxon>
        <taxon>Dothideomycetes</taxon>
        <taxon>Pleosporomycetidae</taxon>
        <taxon>Pleosporales</taxon>
        <taxon>Massarineae</taxon>
        <taxon>Didymosphaeriaceae</taxon>
        <taxon>Karstenula</taxon>
    </lineage>
</organism>
<evidence type="ECO:0000313" key="4">
    <source>
        <dbReference type="EMBL" id="KAF2440808.1"/>
    </source>
</evidence>
<dbReference type="Gene3D" id="3.20.20.60">
    <property type="entry name" value="Phosphoenolpyruvate-binding domains"/>
    <property type="match status" value="1"/>
</dbReference>
<keyword evidence="1" id="KW-0479">Metal-binding</keyword>
<evidence type="ECO:0000259" key="3">
    <source>
        <dbReference type="Pfam" id="PF03328"/>
    </source>
</evidence>
<proteinExistence type="predicted"/>
<comment type="caution">
    <text evidence="4">The sequence shown here is derived from an EMBL/GenBank/DDBJ whole genome shotgun (WGS) entry which is preliminary data.</text>
</comment>
<dbReference type="AlphaFoldDB" id="A0A9P4PCT7"/>
<dbReference type="EMBL" id="MU001506">
    <property type="protein sequence ID" value="KAF2440808.1"/>
    <property type="molecule type" value="Genomic_DNA"/>
</dbReference>
<evidence type="ECO:0000256" key="1">
    <source>
        <dbReference type="ARBA" id="ARBA00022723"/>
    </source>
</evidence>
<dbReference type="InterPro" id="IPR015813">
    <property type="entry name" value="Pyrv/PenolPyrv_kinase-like_dom"/>
</dbReference>
<protein>
    <submittedName>
        <fullName evidence="4">Phosphoenolpyruvate/pyruvate domain-containing protein</fullName>
    </submittedName>
</protein>
<dbReference type="PANTHER" id="PTHR30502">
    <property type="entry name" value="2-KETO-3-DEOXY-L-RHAMNONATE ALDOLASE"/>
    <property type="match status" value="1"/>
</dbReference>
<reference evidence="4" key="1">
    <citation type="journal article" date="2020" name="Stud. Mycol.">
        <title>101 Dothideomycetes genomes: a test case for predicting lifestyles and emergence of pathogens.</title>
        <authorList>
            <person name="Haridas S."/>
            <person name="Albert R."/>
            <person name="Binder M."/>
            <person name="Bloem J."/>
            <person name="Labutti K."/>
            <person name="Salamov A."/>
            <person name="Andreopoulos B."/>
            <person name="Baker S."/>
            <person name="Barry K."/>
            <person name="Bills G."/>
            <person name="Bluhm B."/>
            <person name="Cannon C."/>
            <person name="Castanera R."/>
            <person name="Culley D."/>
            <person name="Daum C."/>
            <person name="Ezra D."/>
            <person name="Gonzalez J."/>
            <person name="Henrissat B."/>
            <person name="Kuo A."/>
            <person name="Liang C."/>
            <person name="Lipzen A."/>
            <person name="Lutzoni F."/>
            <person name="Magnuson J."/>
            <person name="Mondo S."/>
            <person name="Nolan M."/>
            <person name="Ohm R."/>
            <person name="Pangilinan J."/>
            <person name="Park H.-J."/>
            <person name="Ramirez L."/>
            <person name="Alfaro M."/>
            <person name="Sun H."/>
            <person name="Tritt A."/>
            <person name="Yoshinaga Y."/>
            <person name="Zwiers L.-H."/>
            <person name="Turgeon B."/>
            <person name="Goodwin S."/>
            <person name="Spatafora J."/>
            <person name="Crous P."/>
            <person name="Grigoriev I."/>
        </authorList>
    </citation>
    <scope>NUCLEOTIDE SEQUENCE</scope>
    <source>
        <strain evidence="4">CBS 690.94</strain>
    </source>
</reference>
<dbReference type="Proteomes" id="UP000799764">
    <property type="component" value="Unassembled WGS sequence"/>
</dbReference>
<dbReference type="GO" id="GO:0046872">
    <property type="term" value="F:metal ion binding"/>
    <property type="evidence" value="ECO:0007669"/>
    <property type="project" value="UniProtKB-KW"/>
</dbReference>
<keyword evidence="2" id="KW-0456">Lyase</keyword>
<dbReference type="InterPro" id="IPR005000">
    <property type="entry name" value="Aldolase/citrate-lyase_domain"/>
</dbReference>
<feature type="domain" description="HpcH/HpaI aldolase/citrate lyase" evidence="3">
    <location>
        <begin position="22"/>
        <end position="241"/>
    </location>
</feature>
<dbReference type="InterPro" id="IPR040442">
    <property type="entry name" value="Pyrv_kinase-like_dom_sf"/>
</dbReference>
<name>A0A9P4PCT7_9PLEO</name>
<dbReference type="OrthoDB" id="1621678at2759"/>
<dbReference type="SUPFAM" id="SSF51621">
    <property type="entry name" value="Phosphoenolpyruvate/pyruvate domain"/>
    <property type="match status" value="1"/>
</dbReference>
<keyword evidence="5" id="KW-1185">Reference proteome</keyword>
<dbReference type="PANTHER" id="PTHR30502:SF9">
    <property type="entry name" value="HPCH_HPAI ALDOLASE_CITRATE LYASE DOMAIN-CONTAINING PROTEIN"/>
    <property type="match status" value="1"/>
</dbReference>
<sequence length="256" mass="27263">MAAANIRLKTLLQQGKPAFSTFIALKGMRTAQIVGHTGLDAVIIDREHGNIDDSDMHDMVSAVRNAGASPIVRVRGPDGPLIKRALDTGAHGLLVPMVNTADEARSVVASAKFPPIGFRGQGSAFPCFELGLETPAEYVAKANDSVLTMIQIESVAGLNNIEEICQVNGIDLIFIGPNDLSLALLGYVPPKRSEKIFIDAIETIRATATKHGKKVGILVTNGVEAREAKGFDLIAIGTDIRALQAWFAAQLQDARS</sequence>
<gene>
    <name evidence="4" type="ORF">P171DRAFT_488403</name>
</gene>
<dbReference type="Pfam" id="PF03328">
    <property type="entry name" value="HpcH_HpaI"/>
    <property type="match status" value="1"/>
</dbReference>
<dbReference type="GO" id="GO:0016832">
    <property type="term" value="F:aldehyde-lyase activity"/>
    <property type="evidence" value="ECO:0007669"/>
    <property type="project" value="TreeGrafter"/>
</dbReference>
<evidence type="ECO:0000313" key="5">
    <source>
        <dbReference type="Proteomes" id="UP000799764"/>
    </source>
</evidence>
<evidence type="ECO:0000256" key="2">
    <source>
        <dbReference type="ARBA" id="ARBA00023239"/>
    </source>
</evidence>
<dbReference type="InterPro" id="IPR050251">
    <property type="entry name" value="HpcH-HpaI_aldolase"/>
</dbReference>